<keyword evidence="2" id="KW-1185">Reference proteome</keyword>
<gene>
    <name evidence="1" type="ORF">LX32DRAFT_114671</name>
</gene>
<reference evidence="1" key="1">
    <citation type="submission" date="2021-06" db="EMBL/GenBank/DDBJ databases">
        <title>Comparative genomics, transcriptomics and evolutionary studies reveal genomic signatures of adaptation to plant cell wall in hemibiotrophic fungi.</title>
        <authorList>
            <consortium name="DOE Joint Genome Institute"/>
            <person name="Baroncelli R."/>
            <person name="Diaz J.F."/>
            <person name="Benocci T."/>
            <person name="Peng M."/>
            <person name="Battaglia E."/>
            <person name="Haridas S."/>
            <person name="Andreopoulos W."/>
            <person name="Labutti K."/>
            <person name="Pangilinan J."/>
            <person name="Floch G.L."/>
            <person name="Makela M.R."/>
            <person name="Henrissat B."/>
            <person name="Grigoriev I.V."/>
            <person name="Crouch J.A."/>
            <person name="De Vries R.P."/>
            <person name="Sukno S.A."/>
            <person name="Thon M.R."/>
        </authorList>
    </citation>
    <scope>NUCLEOTIDE SEQUENCE</scope>
    <source>
        <strain evidence="1">MAFF235873</strain>
    </source>
</reference>
<dbReference type="AlphaFoldDB" id="A0AAD9H9Z4"/>
<evidence type="ECO:0000313" key="1">
    <source>
        <dbReference type="EMBL" id="KAK2024112.1"/>
    </source>
</evidence>
<proteinExistence type="predicted"/>
<protein>
    <submittedName>
        <fullName evidence="1">Uncharacterized protein</fullName>
    </submittedName>
</protein>
<name>A0AAD9H9Z4_9PEZI</name>
<dbReference type="EMBL" id="MU842975">
    <property type="protein sequence ID" value="KAK2024112.1"/>
    <property type="molecule type" value="Genomic_DNA"/>
</dbReference>
<sequence>MARYIGDQSPKLSRVPGIDLLAILSPLRRSLEAREAERTLRVMRRTRRGTTENWDRHSAGSCAMLYASSLVRLTCGGLALGRRVTSASPRTLGIMELILYRLVVSLSERGSMDRAEAEASGLPSDFPEGGISDRKMDAISSHPLILPTCTNGYLCHCFCEWWWKHFCHDPTCQAMPEEECLRRRALTCRFFDQNVSEQNFVCSCARTNMTSKV</sequence>
<accession>A0AAD9H9Z4</accession>
<evidence type="ECO:0000313" key="2">
    <source>
        <dbReference type="Proteomes" id="UP001232148"/>
    </source>
</evidence>
<comment type="caution">
    <text evidence="1">The sequence shown here is derived from an EMBL/GenBank/DDBJ whole genome shotgun (WGS) entry which is preliminary data.</text>
</comment>
<organism evidence="1 2">
    <name type="scientific">Colletotrichum zoysiae</name>
    <dbReference type="NCBI Taxonomy" id="1216348"/>
    <lineage>
        <taxon>Eukaryota</taxon>
        <taxon>Fungi</taxon>
        <taxon>Dikarya</taxon>
        <taxon>Ascomycota</taxon>
        <taxon>Pezizomycotina</taxon>
        <taxon>Sordariomycetes</taxon>
        <taxon>Hypocreomycetidae</taxon>
        <taxon>Glomerellales</taxon>
        <taxon>Glomerellaceae</taxon>
        <taxon>Colletotrichum</taxon>
        <taxon>Colletotrichum graminicola species complex</taxon>
    </lineage>
</organism>
<dbReference type="Proteomes" id="UP001232148">
    <property type="component" value="Unassembled WGS sequence"/>
</dbReference>